<keyword evidence="3" id="KW-1185">Reference proteome</keyword>
<dbReference type="HOGENOM" id="CLU_1679716_0_0_1"/>
<gene>
    <name evidence="2" type="ORF">DAPPUDRAFT_105286</name>
</gene>
<evidence type="ECO:0000256" key="1">
    <source>
        <dbReference type="SAM" id="MobiDB-lite"/>
    </source>
</evidence>
<evidence type="ECO:0000313" key="3">
    <source>
        <dbReference type="Proteomes" id="UP000000305"/>
    </source>
</evidence>
<accession>E9GQ05</accession>
<feature type="compositionally biased region" description="Polar residues" evidence="1">
    <location>
        <begin position="41"/>
        <end position="52"/>
    </location>
</feature>
<proteinExistence type="predicted"/>
<name>E9GQ05_DAPPU</name>
<dbReference type="KEGG" id="dpx:DAPPUDRAFT_105286"/>
<dbReference type="EMBL" id="GL732557">
    <property type="protein sequence ID" value="EFX78478.1"/>
    <property type="molecule type" value="Genomic_DNA"/>
</dbReference>
<dbReference type="AlphaFoldDB" id="E9GQ05"/>
<reference evidence="2 3" key="1">
    <citation type="journal article" date="2011" name="Science">
        <title>The ecoresponsive genome of Daphnia pulex.</title>
        <authorList>
            <person name="Colbourne J.K."/>
            <person name="Pfrender M.E."/>
            <person name="Gilbert D."/>
            <person name="Thomas W.K."/>
            <person name="Tucker A."/>
            <person name="Oakley T.H."/>
            <person name="Tokishita S."/>
            <person name="Aerts A."/>
            <person name="Arnold G.J."/>
            <person name="Basu M.K."/>
            <person name="Bauer D.J."/>
            <person name="Caceres C.E."/>
            <person name="Carmel L."/>
            <person name="Casola C."/>
            <person name="Choi J.H."/>
            <person name="Detter J.C."/>
            <person name="Dong Q."/>
            <person name="Dusheyko S."/>
            <person name="Eads B.D."/>
            <person name="Frohlich T."/>
            <person name="Geiler-Samerotte K.A."/>
            <person name="Gerlach D."/>
            <person name="Hatcher P."/>
            <person name="Jogdeo S."/>
            <person name="Krijgsveld J."/>
            <person name="Kriventseva E.V."/>
            <person name="Kultz D."/>
            <person name="Laforsch C."/>
            <person name="Lindquist E."/>
            <person name="Lopez J."/>
            <person name="Manak J.R."/>
            <person name="Muller J."/>
            <person name="Pangilinan J."/>
            <person name="Patwardhan R.P."/>
            <person name="Pitluck S."/>
            <person name="Pritham E.J."/>
            <person name="Rechtsteiner A."/>
            <person name="Rho M."/>
            <person name="Rogozin I.B."/>
            <person name="Sakarya O."/>
            <person name="Salamov A."/>
            <person name="Schaack S."/>
            <person name="Shapiro H."/>
            <person name="Shiga Y."/>
            <person name="Skalitzky C."/>
            <person name="Smith Z."/>
            <person name="Souvorov A."/>
            <person name="Sung W."/>
            <person name="Tang Z."/>
            <person name="Tsuchiya D."/>
            <person name="Tu H."/>
            <person name="Vos H."/>
            <person name="Wang M."/>
            <person name="Wolf Y.I."/>
            <person name="Yamagata H."/>
            <person name="Yamada T."/>
            <person name="Ye Y."/>
            <person name="Shaw J.R."/>
            <person name="Andrews J."/>
            <person name="Crease T.J."/>
            <person name="Tang H."/>
            <person name="Lucas S.M."/>
            <person name="Robertson H.M."/>
            <person name="Bork P."/>
            <person name="Koonin E.V."/>
            <person name="Zdobnov E.M."/>
            <person name="Grigoriev I.V."/>
            <person name="Lynch M."/>
            <person name="Boore J.L."/>
        </authorList>
    </citation>
    <scope>NUCLEOTIDE SEQUENCE [LARGE SCALE GENOMIC DNA]</scope>
</reference>
<sequence length="157" mass="17183">MLGNFPIILQDLKLFYPSPSDVAGTSKGCDHERYHGHTAEASVTASKQSTPRNSRRDRHHEGNSHPYKANSFFGEGKSINEQFFADGSPAAAAGFQFTLGQQADPSSRKDRLGSQLVSSEIKVPVPEYGWCLCSRIQHGPVSVTLNKILETVFLPPP</sequence>
<dbReference type="Proteomes" id="UP000000305">
    <property type="component" value="Unassembled WGS sequence"/>
</dbReference>
<organism evidence="2 3">
    <name type="scientific">Daphnia pulex</name>
    <name type="common">Water flea</name>
    <dbReference type="NCBI Taxonomy" id="6669"/>
    <lineage>
        <taxon>Eukaryota</taxon>
        <taxon>Metazoa</taxon>
        <taxon>Ecdysozoa</taxon>
        <taxon>Arthropoda</taxon>
        <taxon>Crustacea</taxon>
        <taxon>Branchiopoda</taxon>
        <taxon>Diplostraca</taxon>
        <taxon>Cladocera</taxon>
        <taxon>Anomopoda</taxon>
        <taxon>Daphniidae</taxon>
        <taxon>Daphnia</taxon>
    </lineage>
</organism>
<protein>
    <submittedName>
        <fullName evidence="2">Uncharacterized protein</fullName>
    </submittedName>
</protein>
<feature type="region of interest" description="Disordered" evidence="1">
    <location>
        <begin position="37"/>
        <end position="71"/>
    </location>
</feature>
<evidence type="ECO:0000313" key="2">
    <source>
        <dbReference type="EMBL" id="EFX78478.1"/>
    </source>
</evidence>
<dbReference type="InParanoid" id="E9GQ05"/>